<evidence type="ECO:0000256" key="1">
    <source>
        <dbReference type="ARBA" id="ARBA00022694"/>
    </source>
</evidence>
<dbReference type="Proteomes" id="UP000033140">
    <property type="component" value="Unassembled WGS sequence"/>
</dbReference>
<keyword evidence="2" id="KW-0479">Metal-binding</keyword>
<reference evidence="5 6" key="3">
    <citation type="journal article" date="2015" name="Genome Announc.">
        <title>Draft Genome Sequence of the Archiascomycetous Yeast Saitoella complicata.</title>
        <authorList>
            <person name="Yamauchi K."/>
            <person name="Kondo S."/>
            <person name="Hamamoto M."/>
            <person name="Takahashi Y."/>
            <person name="Ogura Y."/>
            <person name="Hayashi T."/>
            <person name="Nishida H."/>
        </authorList>
    </citation>
    <scope>NUCLEOTIDE SEQUENCE [LARGE SCALE GENOMIC DNA]</scope>
    <source>
        <strain evidence="5 6">NRRL Y-17804</strain>
    </source>
</reference>
<dbReference type="Pfam" id="PF04032">
    <property type="entry name" value="Rpr2"/>
    <property type="match status" value="1"/>
</dbReference>
<keyword evidence="6" id="KW-1185">Reference proteome</keyword>
<name>A0A0E9NMB3_SAICN</name>
<comment type="similarity">
    <text evidence="4">Belongs to the eukaryotic/archaeal RNase P protein component 4 family.</text>
</comment>
<dbReference type="AlphaFoldDB" id="A0A0E9NMB3"/>
<dbReference type="EMBL" id="BACD03000040">
    <property type="protein sequence ID" value="GAO51017.1"/>
    <property type="molecule type" value="Genomic_DNA"/>
</dbReference>
<dbReference type="GO" id="GO:0005655">
    <property type="term" value="C:nucleolar ribonuclease P complex"/>
    <property type="evidence" value="ECO:0007669"/>
    <property type="project" value="TreeGrafter"/>
</dbReference>
<dbReference type="Gene3D" id="6.20.50.20">
    <property type="match status" value="1"/>
</dbReference>
<proteinExistence type="inferred from homology"/>
<dbReference type="RefSeq" id="XP_019024575.1">
    <property type="nucleotide sequence ID" value="XM_019168391.1"/>
</dbReference>
<dbReference type="OMA" id="DPKHLLW"/>
<evidence type="ECO:0000313" key="6">
    <source>
        <dbReference type="Proteomes" id="UP000033140"/>
    </source>
</evidence>
<keyword evidence="1" id="KW-0819">tRNA processing</keyword>
<dbReference type="PANTHER" id="PTHR14742:SF0">
    <property type="entry name" value="RIBONUCLEASE P PROTEIN SUBUNIT P21"/>
    <property type="match status" value="1"/>
</dbReference>
<dbReference type="PANTHER" id="PTHR14742">
    <property type="entry name" value="RIBONUCLEASE P SUBUNIT P21"/>
    <property type="match status" value="1"/>
</dbReference>
<keyword evidence="3" id="KW-0862">Zinc</keyword>
<organism evidence="5 6">
    <name type="scientific">Saitoella complicata (strain BCRC 22490 / CBS 7301 / JCM 7358 / NBRC 10748 / NRRL Y-17804)</name>
    <dbReference type="NCBI Taxonomy" id="698492"/>
    <lineage>
        <taxon>Eukaryota</taxon>
        <taxon>Fungi</taxon>
        <taxon>Dikarya</taxon>
        <taxon>Ascomycota</taxon>
        <taxon>Taphrinomycotina</taxon>
        <taxon>Taphrinomycotina incertae sedis</taxon>
        <taxon>Saitoella</taxon>
    </lineage>
</organism>
<evidence type="ECO:0000256" key="3">
    <source>
        <dbReference type="ARBA" id="ARBA00022833"/>
    </source>
</evidence>
<reference evidence="5 6" key="1">
    <citation type="journal article" date="2011" name="J. Gen. Appl. Microbiol.">
        <title>Draft genome sequencing of the enigmatic yeast Saitoella complicata.</title>
        <authorList>
            <person name="Nishida H."/>
            <person name="Hamamoto M."/>
            <person name="Sugiyama J."/>
        </authorList>
    </citation>
    <scope>NUCLEOTIDE SEQUENCE [LARGE SCALE GENOMIC DNA]</scope>
    <source>
        <strain evidence="5 6">NRRL Y-17804</strain>
    </source>
</reference>
<evidence type="ECO:0000256" key="2">
    <source>
        <dbReference type="ARBA" id="ARBA00022723"/>
    </source>
</evidence>
<dbReference type="GO" id="GO:0008033">
    <property type="term" value="P:tRNA processing"/>
    <property type="evidence" value="ECO:0007669"/>
    <property type="project" value="UniProtKB-KW"/>
</dbReference>
<comment type="caution">
    <text evidence="5">The sequence shown here is derived from an EMBL/GenBank/DDBJ whole genome shotgun (WGS) entry which is preliminary data.</text>
</comment>
<sequence>MAKGQKQQSAPNKDIHARISFLYQASTFLANQGPGGQGLSRFYVATAKGVARKAVLRVDRNVKRTLCKRCDTRLIPGVTSTTEIENLSRKNAEHADTLKTTCGQCGTVKRFPCVQRKEEGVEGEDQNVTEAEVQAAG</sequence>
<protein>
    <submittedName>
        <fullName evidence="5">Uncharacterized protein</fullName>
    </submittedName>
</protein>
<evidence type="ECO:0000256" key="4">
    <source>
        <dbReference type="ARBA" id="ARBA00038402"/>
    </source>
</evidence>
<dbReference type="InterPro" id="IPR007175">
    <property type="entry name" value="Rpr2/Snm1/Rpp21"/>
</dbReference>
<evidence type="ECO:0000313" key="5">
    <source>
        <dbReference type="EMBL" id="GAO51017.1"/>
    </source>
</evidence>
<dbReference type="GO" id="GO:0046872">
    <property type="term" value="F:metal ion binding"/>
    <property type="evidence" value="ECO:0007669"/>
    <property type="project" value="UniProtKB-KW"/>
</dbReference>
<reference evidence="5 6" key="2">
    <citation type="journal article" date="2014" name="J. Gen. Appl. Microbiol.">
        <title>The early diverging ascomycetous budding yeast Saitoella complicata has three histone deacetylases belonging to the Clr6, Hos2, and Rpd3 lineages.</title>
        <authorList>
            <person name="Nishida H."/>
            <person name="Matsumoto T."/>
            <person name="Kondo S."/>
            <person name="Hamamoto M."/>
            <person name="Yoshikawa H."/>
        </authorList>
    </citation>
    <scope>NUCLEOTIDE SEQUENCE [LARGE SCALE GENOMIC DNA]</scope>
    <source>
        <strain evidence="5 6">NRRL Y-17804</strain>
    </source>
</reference>
<dbReference type="OrthoDB" id="128536at2759"/>
<accession>A0A0E9NMB3</accession>
<gene>
    <name evidence="5" type="ORF">G7K_5129-t1</name>
</gene>
<dbReference type="STRING" id="698492.A0A0E9NMB3"/>